<dbReference type="SUPFAM" id="SSF52075">
    <property type="entry name" value="Outer arm dynein light chain 1"/>
    <property type="match status" value="1"/>
</dbReference>
<evidence type="ECO:0000256" key="1">
    <source>
        <dbReference type="ARBA" id="ARBA00022614"/>
    </source>
</evidence>
<sequence>MSSWTVSSAFEKELCRLCLQDFPCGQGSWSRPRGQGCEDDGWGYRENNGGREGPRAEEREDLIELLTDPLSPWRQEAESWSPQAAALRELSVTSQARLSGSFIRGYFTTLRIVDKGVSVIDDGVLGFARLRELVLTANCISQLPSAHLPGSLRVLEVCANQVNSLRSLCQPPPPPLQHLGLSFNRLGSASDARLLTASFWPQLVSLDLSWCGFEEQLVLVDSLSTLPRLRTLALEGNPLTLAPSYPGFLLDSLPRLLYLDGRRVTPDDRHRFHGLARRRDAVTDEAVVTVTVHRMRGVPDPSLAADSSAAEFPVVACSYLATYEFLGPLPAENQVGSESVTSSGLAVRFAPDEGLGPSRGPEGRDETPQAARWNRGEEVCHTVPHPGPPAGTGDSGLSESCSCPVMEISTPKLPWAEPIEYDHTRVYRVRDLAPSSASSSEDYASLWRKRRYYNPAPRHGSKVKEENVGTKPVTDKRGTAKESVRPPSNPCSNQKAKDKKRKKEPQVDLVQDPPGRRTLGSARVELQDLVSGGNQVYRLCDFGVPTELSARTPQEKEPSKKVKEDKKKEDKRAKPAGESIATQRTTPSKGKNKGKKDSEAEGPAETFQHLPEHLILEISVHLDKWETDRPLYQS</sequence>
<feature type="region of interest" description="Disordered" evidence="3">
    <location>
        <begin position="455"/>
        <end position="521"/>
    </location>
</feature>
<feature type="region of interest" description="Disordered" evidence="3">
    <location>
        <begin position="547"/>
        <end position="609"/>
    </location>
</feature>
<keyword evidence="5" id="KW-1185">Reference proteome</keyword>
<dbReference type="PANTHER" id="PTHR15454">
    <property type="entry name" value="NISCHARIN RELATED"/>
    <property type="match status" value="1"/>
</dbReference>
<evidence type="ECO:0000256" key="3">
    <source>
        <dbReference type="SAM" id="MobiDB-lite"/>
    </source>
</evidence>
<keyword evidence="2" id="KW-0677">Repeat</keyword>
<gene>
    <name evidence="4" type="ORF">ANANG_G00186570</name>
</gene>
<evidence type="ECO:0000313" key="4">
    <source>
        <dbReference type="EMBL" id="KAG5840225.1"/>
    </source>
</evidence>
<protein>
    <recommendedName>
        <fullName evidence="6">Leucine-rich repeat-containing protein 43</fullName>
    </recommendedName>
</protein>
<organism evidence="4 5">
    <name type="scientific">Anguilla anguilla</name>
    <name type="common">European freshwater eel</name>
    <name type="synonym">Muraena anguilla</name>
    <dbReference type="NCBI Taxonomy" id="7936"/>
    <lineage>
        <taxon>Eukaryota</taxon>
        <taxon>Metazoa</taxon>
        <taxon>Chordata</taxon>
        <taxon>Craniata</taxon>
        <taxon>Vertebrata</taxon>
        <taxon>Euteleostomi</taxon>
        <taxon>Actinopterygii</taxon>
        <taxon>Neopterygii</taxon>
        <taxon>Teleostei</taxon>
        <taxon>Anguilliformes</taxon>
        <taxon>Anguillidae</taxon>
        <taxon>Anguilla</taxon>
    </lineage>
</organism>
<dbReference type="EMBL" id="JAFIRN010000010">
    <property type="protein sequence ID" value="KAG5840225.1"/>
    <property type="molecule type" value="Genomic_DNA"/>
</dbReference>
<proteinExistence type="predicted"/>
<dbReference type="Gene3D" id="3.80.10.10">
    <property type="entry name" value="Ribonuclease Inhibitor"/>
    <property type="match status" value="1"/>
</dbReference>
<feature type="compositionally biased region" description="Polar residues" evidence="3">
    <location>
        <begin position="580"/>
        <end position="589"/>
    </location>
</feature>
<feature type="region of interest" description="Disordered" evidence="3">
    <location>
        <begin position="349"/>
        <end position="399"/>
    </location>
</feature>
<keyword evidence="1" id="KW-0433">Leucine-rich repeat</keyword>
<evidence type="ECO:0000313" key="5">
    <source>
        <dbReference type="Proteomes" id="UP001044222"/>
    </source>
</evidence>
<dbReference type="PANTHER" id="PTHR15454:SF19">
    <property type="entry name" value="LEUCINE-RICH REPEAT-CONTAINING PROTEIN 51"/>
    <property type="match status" value="1"/>
</dbReference>
<evidence type="ECO:0000256" key="2">
    <source>
        <dbReference type="ARBA" id="ARBA00022737"/>
    </source>
</evidence>
<dbReference type="InterPro" id="IPR032675">
    <property type="entry name" value="LRR_dom_sf"/>
</dbReference>
<accession>A0A9D3RRK5</accession>
<dbReference type="Proteomes" id="UP001044222">
    <property type="component" value="Chromosome 10"/>
</dbReference>
<name>A0A9D3RRK5_ANGAN</name>
<comment type="caution">
    <text evidence="4">The sequence shown here is derived from an EMBL/GenBank/DDBJ whole genome shotgun (WGS) entry which is preliminary data.</text>
</comment>
<dbReference type="AlphaFoldDB" id="A0A9D3RRK5"/>
<feature type="compositionally biased region" description="Basic and acidic residues" evidence="3">
    <location>
        <begin position="462"/>
        <end position="484"/>
    </location>
</feature>
<reference evidence="4" key="1">
    <citation type="submission" date="2021-01" db="EMBL/GenBank/DDBJ databases">
        <title>A chromosome-scale assembly of European eel, Anguilla anguilla.</title>
        <authorList>
            <person name="Henkel C."/>
            <person name="Jong-Raadsen S.A."/>
            <person name="Dufour S."/>
            <person name="Weltzien F.-A."/>
            <person name="Palstra A.P."/>
            <person name="Pelster B."/>
            <person name="Spaink H.P."/>
            <person name="Van Den Thillart G.E."/>
            <person name="Jansen H."/>
            <person name="Zahm M."/>
            <person name="Klopp C."/>
            <person name="Cedric C."/>
            <person name="Louis A."/>
            <person name="Berthelot C."/>
            <person name="Parey E."/>
            <person name="Roest Crollius H."/>
            <person name="Montfort J."/>
            <person name="Robinson-Rechavi M."/>
            <person name="Bucao C."/>
            <person name="Bouchez O."/>
            <person name="Gislard M."/>
            <person name="Lluch J."/>
            <person name="Milhes M."/>
            <person name="Lampietro C."/>
            <person name="Lopez Roques C."/>
            <person name="Donnadieu C."/>
            <person name="Braasch I."/>
            <person name="Desvignes T."/>
            <person name="Postlethwait J."/>
            <person name="Bobe J."/>
            <person name="Guiguen Y."/>
            <person name="Dirks R."/>
        </authorList>
    </citation>
    <scope>NUCLEOTIDE SEQUENCE</scope>
    <source>
        <strain evidence="4">Tag_6206</strain>
        <tissue evidence="4">Liver</tissue>
    </source>
</reference>
<dbReference type="GO" id="GO:0005737">
    <property type="term" value="C:cytoplasm"/>
    <property type="evidence" value="ECO:0007669"/>
    <property type="project" value="TreeGrafter"/>
</dbReference>
<evidence type="ECO:0008006" key="6">
    <source>
        <dbReference type="Google" id="ProtNLM"/>
    </source>
</evidence>
<feature type="compositionally biased region" description="Basic and acidic residues" evidence="3">
    <location>
        <begin position="553"/>
        <end position="575"/>
    </location>
</feature>